<evidence type="ECO:0000313" key="3">
    <source>
        <dbReference type="Proteomes" id="UP000829194"/>
    </source>
</evidence>
<sequence>MNMDKDSGGKAASNADTPSGFEQIQGVLVARGDGPTSWLYRPRAPQLALSADGRAQFTLIGAGPVTMLALTAMWGVPSATLDAVRAELAARAQVPVAQLSLSPAPIEIGEVRLMLGDGQGHYVELAKARSSGVPPYHAAFNLMLDQAQAEKVRKALNGEHGWLELRYAATEAIATRTTRSSQSSESVNVDVSLRDAEGEASASASLRSEGSVEALSGYHEPQTRTYSADAADWGLPKP</sequence>
<evidence type="ECO:0000256" key="1">
    <source>
        <dbReference type="SAM" id="MobiDB-lite"/>
    </source>
</evidence>
<proteinExistence type="predicted"/>
<protein>
    <recommendedName>
        <fullName evidence="4">Transmembrane protein</fullName>
    </recommendedName>
</protein>
<organism evidence="2 3">
    <name type="scientific">Lysobacter gummosus</name>
    <dbReference type="NCBI Taxonomy" id="262324"/>
    <lineage>
        <taxon>Bacteria</taxon>
        <taxon>Pseudomonadati</taxon>
        <taxon>Pseudomonadota</taxon>
        <taxon>Gammaproteobacteria</taxon>
        <taxon>Lysobacterales</taxon>
        <taxon>Lysobacteraceae</taxon>
        <taxon>Lysobacter</taxon>
    </lineage>
</organism>
<reference evidence="2 3" key="1">
    <citation type="submission" date="2022-03" db="EMBL/GenBank/DDBJ databases">
        <title>Complete genome sequence of Lysobacter capsici VKM B-2533 and Lysobacter gummosus 10.1.1, promising sources of lytic agents.</title>
        <authorList>
            <person name="Tarlachkov S.V."/>
            <person name="Kudryakova I.V."/>
            <person name="Afoshin A.S."/>
            <person name="Leontyevskaya E.A."/>
            <person name="Leontyevskaya N.V."/>
        </authorList>
    </citation>
    <scope>NUCLEOTIDE SEQUENCE [LARGE SCALE GENOMIC DNA]</scope>
    <source>
        <strain evidence="2 3">10.1.1</strain>
    </source>
</reference>
<dbReference type="RefSeq" id="WP_148648725.1">
    <property type="nucleotide sequence ID" value="NZ_CP011131.1"/>
</dbReference>
<gene>
    <name evidence="2" type="ORF">MOV92_03425</name>
</gene>
<evidence type="ECO:0008006" key="4">
    <source>
        <dbReference type="Google" id="ProtNLM"/>
    </source>
</evidence>
<name>A0ABY3XFD3_9GAMM</name>
<dbReference type="Proteomes" id="UP000829194">
    <property type="component" value="Chromosome"/>
</dbReference>
<keyword evidence="3" id="KW-1185">Reference proteome</keyword>
<feature type="region of interest" description="Disordered" evidence="1">
    <location>
        <begin position="198"/>
        <end position="238"/>
    </location>
</feature>
<dbReference type="EMBL" id="CP093547">
    <property type="protein sequence ID" value="UNP30346.1"/>
    <property type="molecule type" value="Genomic_DNA"/>
</dbReference>
<accession>A0ABY3XFD3</accession>
<evidence type="ECO:0000313" key="2">
    <source>
        <dbReference type="EMBL" id="UNP30346.1"/>
    </source>
</evidence>